<comment type="caution">
    <text evidence="3">The sequence shown here is derived from an EMBL/GenBank/DDBJ whole genome shotgun (WGS) entry which is preliminary data.</text>
</comment>
<dbReference type="OrthoDB" id="410390at2759"/>
<feature type="compositionally biased region" description="Basic and acidic residues" evidence="2">
    <location>
        <begin position="2612"/>
        <end position="2621"/>
    </location>
</feature>
<keyword evidence="4" id="KW-1185">Reference proteome</keyword>
<sequence length="3353" mass="371354">MRASPLFASAMPVPRKAEGCSFDEKYGAEGTLFHLECSHMHVRCTVPCVAGRHIWALRIGNWVRAACATRLSWDEVLEVAGLSYWDLPGTSIHGPDQVWSWPEDVVSLSGHCGHVMHSGSDPYLECIYSADTRPTPTPVDRSHGHRPALSLWQLPILVLATRGNALHGHVGLLLALTTAKAVSDTNASDTPSALHSSSESEGLAVMTDTTPSCSSAWCHELSCQSTHFTVNSASLAEYFSAHSPTELVRVQLWNPFEGPSLFDFLRTESATVLHSKSLAAGHDPSRRVLYVAFDTQSTVVDLVSVPPHSGDVEPPISSFDLATVHLPLPLDVPCILRDGDVLDAVSPGGERSDFQANHPGRWVPVPWVTPFDITQGTSEHSRGRWVPANYLPEHDVSFVEQPDPLAVHVLLMQPYDPTATACRRLLLDSSAERSDANRVSEEWQLRPDIQNRVVLPWPRNGDVMVPRIRRNAFSTAIFPVSSTVSSCGRWPGSQGLFGLTAFVFASLGSTALGTQLPQTVTRDGLLTWVLLAAVLCRSRVFGWFLLAHAALAMVVPPVEQQHLAPVPVGKFPWRVPSLQRLCGESVLPESRARLLSPFCGDGDVVEVCPETPVEEVRISLSGAEPYWFCEIVPVWPSIWPHTTVYVPLPTGGDLVCVVVASPEWQLAVLMPRRADQEWLLAYLRRITPGPIFSLHPPLAARPTEVSPRGALDWRTGDLLLAFQCGSSGSTYELPVFVSPQHVRHAAIWNYGFIVQCNLPLLIWRVGRRPSETVMPPPVRWVALEQTFTLQVAMCQCAEASDHCNIIFETCQDGHLRGECITVSTSSSRYSLSQLTGASPDGLYLLGHGVDSVELPRLRDGDTIFHDTAPVTDRARHRAPGSVLLALLCWTSRRGCPFAFASLWWTMSSTWVFPSRDDQASRGPPPDEVRCKAHRGSSVTDTVPAGSFWSMLYWSLAQLGAYLPAYGSPVWERQDQEWVSNLDDVCALQARLHSVWWSRPLRDGLPTLFPSTYHAAWGSHPLWAGGVPDSLLISTDGSGLRGGSWAFVVWACYRSSWYRVGWDGMDLSATPWCHAGGHTPIRQQSYISELTALQAAAIWCLTAVDRWQLWMSASPKLVSVVVDNAAALQVAAGHGAAAQQAAQHTRVLWQAVQSRVNTSFRHVHSHVGVMANTIVDALAGLHLSCPLALRELLPPATRMEAQLTELGPYLWLVPRARMMDGSPFLRFSAVVQKSQSDLGYRPDRDSGHCESADPEDVVPASPDVPSSVRRQPISLNILTANVQTMKDAKPSIFNPSGHAARRQYLLQQVGHWWLAFLEIRSFEGSVQLQGVGEAWHRESPANALILAYLGFYAPYHDGHLHRWPFALDYLFRACPACRQASPSYRGVVLGVDANADFFAPDEDGQLIGSLLAAGEPGRNDMHLLELCLHRRLVAPSTQAEVQDFTFRLPRKAPFTARQPYLASRTVVALADLRASFNAWSSGHARILDVAARRDSCRLHAAMSGQEARLSRKVHDLARRDKARHFLQLTKAATDLWHLDGRPMEALTKLRWASRKAAEKRAAFAAGGYDIDAQLEEQFRSQEGGRLITSSQVEREYREWAGRAAPTCSSALPTLIELEHLCRRQQASKAPGSDLILNELWRSFPAYAGRWFWQVCTQIALAGHEPLHFKLALICRDLAMASQMLYLVRFSRLRYGTSNGSAPQKVGHLGVVQNSRDTGRRDNELSARRACSAWAHGRNLLASTRLPWALETSWLSGRVLPAAYATLATSVAVSARAWSPLTGFYERAARTLVGSWQFGHFLTGPMLGGVLGLVTPEHAAIIARVRLVVQLVVGAPAALFDLFDAAWNRATPWCDLLADGLRTVSVGLHNRTPFPVTSLAFVRQDVVVPRQKAVLGAAAPLAAEYAPPGSSLLNFYVSQAPARVDLIDAPSAAMPVGVPPPSSTPRPLRWFSLVDYSRVAASDWHTPSPRWDGILQSPFVIQLPSTWHRFCRVWLAMQSVPAWSGQAFRAARVLRDVSVVDPGIDPVAAGASPPPLLLDFLAATVSLRQVCSALHSHGCAWISGIPSPTGQSLLRSLLPDTTFHVVRSESTTAFVAAHVTSSPSVWRRELSWGGGGASVEKFTQGPNSSAIFRSCRAGREGGGLHAKSGYQQEVGSSVLFEHCSAHRALAVEKVDELTSQIRMRCVKMHEAPWELRWAKNAGVMDHLESYWSKAKEDGHFEFIFPGTQNACHASSIGGGLYLKEGQFAKLLLDACDADVAAAAFAAVADDDTEAEVQIEDWDSPVTCQSWAQSYRSTPPGRVRPSANPVPGRVAPTLISAPTLVPTLINNTFNQQNNTILASDNGLLMEAANARHQEIVGQIQNENREQMMNLELTANSHVAQLRLEHARLENRTREMEEMASQNAFLGQQALARHQAEANAAAEQTQALHQRLRNAESSADAVVAQVEAEARRRDRERHQDALAKDDEISRMKSEMQEMMRIQQEGMQLLKFDNDNLRRRLAEAEARNMSNVERPADVQGVEKPPGLFTTHIGTPPEQPNPEPEGARPSKTDERAEAENDDKEKKNKKHKKKKSKRNDSSDSSSSVDQKALMKLLKKVVKSKKDKDDDDDDKETSKNKPKVKEAEKVVFPKFPKPEQYRNWRIRVRQAIVAASDSPDKAHAWLAKVWEKDADEKEFRDSEGFSTLDAKIMSALTNILEGDFGRQTDTFKETEAHSGRMVRGRQLLLRLHNHGSVYDMEDLMNCKMVNDNLTVFLRNWDTILSGIPVQPDNSVLEPLFHRQVKKCKDIAHDISVYDRALDGSEQRSYQFLYNAANNFLERERLQKNRDRIARQAGGGATPTTPAPNSPKQKRVGLALLAEADAFTFRKDMSSLPDCCEPEVFRYRKVSPEDEEKSLFDLVSDGIDKAKEFGDHVTADHIVIYRDKDVAVEDSRLALVIKDVATQFTYAYPSALKSTEECVEALQHFTASKDKVKVFYSDRAEELRKAAKIMNWRHEKSKAHIHESNAIAESDLIPVGCRIDYWVGPKAKRKDRDRFAPTSEPGIFLGYRFQPGMKWRKEILVLPIKDLNRNDFRECLNPISAYQFKVPEGDFVFPMKERFERIAAGFSTEAIEGPMSQSLENQDAEAQDQQPEGSAVEPVVDQKDKPPEVIDPKSGKIVPLPEGGMYYDSGGVLGRRYGGTRGSRKPDSIPSSIWVNLSKKQKDKAIEDEAREAARKEFDYQEGGSASSSAKPATAALPTKDCWKTVGDKLMRYHFIPRRELFSPDLTDCPVRLSRLSKDRVTKIFPVGGVDLITDEDDWRNVRRRNKKTNFKWIGKTEFTILPPSPTSDEAGGPLPEYPAMPTTLGGSLEPGAS</sequence>
<feature type="region of interest" description="Disordered" evidence="2">
    <location>
        <begin position="3321"/>
        <end position="3353"/>
    </location>
</feature>
<feature type="coiled-coil region" evidence="1">
    <location>
        <begin position="2346"/>
        <end position="2431"/>
    </location>
</feature>
<evidence type="ECO:0000256" key="2">
    <source>
        <dbReference type="SAM" id="MobiDB-lite"/>
    </source>
</evidence>
<name>A0A1Q9CCW7_SYMMI</name>
<organism evidence="3 4">
    <name type="scientific">Symbiodinium microadriaticum</name>
    <name type="common">Dinoflagellate</name>
    <name type="synonym">Zooxanthella microadriatica</name>
    <dbReference type="NCBI Taxonomy" id="2951"/>
    <lineage>
        <taxon>Eukaryota</taxon>
        <taxon>Sar</taxon>
        <taxon>Alveolata</taxon>
        <taxon>Dinophyceae</taxon>
        <taxon>Suessiales</taxon>
        <taxon>Symbiodiniaceae</taxon>
        <taxon>Symbiodinium</taxon>
    </lineage>
</organism>
<feature type="region of interest" description="Disordered" evidence="2">
    <location>
        <begin position="2507"/>
        <end position="2621"/>
    </location>
</feature>
<feature type="compositionally biased region" description="Basic and acidic residues" evidence="2">
    <location>
        <begin position="2543"/>
        <end position="2563"/>
    </location>
</feature>
<protein>
    <submittedName>
        <fullName evidence="3">Uncharacterized protein</fullName>
    </submittedName>
</protein>
<feature type="region of interest" description="Disordered" evidence="2">
    <location>
        <begin position="3118"/>
        <end position="3155"/>
    </location>
</feature>
<feature type="compositionally biased region" description="Low complexity" evidence="2">
    <location>
        <begin position="1256"/>
        <end position="1267"/>
    </location>
</feature>
<feature type="region of interest" description="Disordered" evidence="2">
    <location>
        <begin position="1236"/>
        <end position="1267"/>
    </location>
</feature>
<dbReference type="InterPro" id="IPR012337">
    <property type="entry name" value="RNaseH-like_sf"/>
</dbReference>
<feature type="compositionally biased region" description="Basic residues" evidence="2">
    <location>
        <begin position="2564"/>
        <end position="2574"/>
    </location>
</feature>
<feature type="region of interest" description="Disordered" evidence="2">
    <location>
        <begin position="2449"/>
        <end position="2470"/>
    </location>
</feature>
<evidence type="ECO:0000313" key="4">
    <source>
        <dbReference type="Proteomes" id="UP000186817"/>
    </source>
</evidence>
<dbReference type="SUPFAM" id="SSF53098">
    <property type="entry name" value="Ribonuclease H-like"/>
    <property type="match status" value="2"/>
</dbReference>
<dbReference type="Proteomes" id="UP000186817">
    <property type="component" value="Unassembled WGS sequence"/>
</dbReference>
<proteinExistence type="predicted"/>
<gene>
    <name evidence="3" type="ORF">AK812_SmicGene38763</name>
</gene>
<dbReference type="Gene3D" id="3.30.420.10">
    <property type="entry name" value="Ribonuclease H-like superfamily/Ribonuclease H"/>
    <property type="match status" value="2"/>
</dbReference>
<reference evidence="3 4" key="1">
    <citation type="submission" date="2016-02" db="EMBL/GenBank/DDBJ databases">
        <title>Genome analysis of coral dinoflagellate symbionts highlights evolutionary adaptations to a symbiotic lifestyle.</title>
        <authorList>
            <person name="Aranda M."/>
            <person name="Li Y."/>
            <person name="Liew Y.J."/>
            <person name="Baumgarten S."/>
            <person name="Simakov O."/>
            <person name="Wilson M."/>
            <person name="Piel J."/>
            <person name="Ashoor H."/>
            <person name="Bougouffa S."/>
            <person name="Bajic V.B."/>
            <person name="Ryu T."/>
            <person name="Ravasi T."/>
            <person name="Bayer T."/>
            <person name="Micklem G."/>
            <person name="Kim H."/>
            <person name="Bhak J."/>
            <person name="Lajeunesse T.C."/>
            <person name="Voolstra C.R."/>
        </authorList>
    </citation>
    <scope>NUCLEOTIDE SEQUENCE [LARGE SCALE GENOMIC DNA]</scope>
    <source>
        <strain evidence="3 4">CCMP2467</strain>
    </source>
</reference>
<feature type="compositionally biased region" description="Low complexity" evidence="2">
    <location>
        <begin position="2579"/>
        <end position="2588"/>
    </location>
</feature>
<dbReference type="InterPro" id="IPR036397">
    <property type="entry name" value="RNaseH_sf"/>
</dbReference>
<accession>A0A1Q9CCW7</accession>
<keyword evidence="1" id="KW-0175">Coiled coil</keyword>
<evidence type="ECO:0000256" key="1">
    <source>
        <dbReference type="SAM" id="Coils"/>
    </source>
</evidence>
<dbReference type="EMBL" id="LSRX01001346">
    <property type="protein sequence ID" value="OLP80779.1"/>
    <property type="molecule type" value="Genomic_DNA"/>
</dbReference>
<evidence type="ECO:0000313" key="3">
    <source>
        <dbReference type="EMBL" id="OLP80779.1"/>
    </source>
</evidence>
<feature type="compositionally biased region" description="Basic and acidic residues" evidence="2">
    <location>
        <begin position="1239"/>
        <end position="1250"/>
    </location>
</feature>
<dbReference type="GO" id="GO:0003676">
    <property type="term" value="F:nucleic acid binding"/>
    <property type="evidence" value="ECO:0007669"/>
    <property type="project" value="InterPro"/>
</dbReference>
<feature type="compositionally biased region" description="Basic and acidic residues" evidence="2">
    <location>
        <begin position="3139"/>
        <end position="3153"/>
    </location>
</feature>